<comment type="caution">
    <text evidence="10">The sequence shown here is derived from an EMBL/GenBank/DDBJ whole genome shotgun (WGS) entry which is preliminary data.</text>
</comment>
<evidence type="ECO:0000256" key="2">
    <source>
        <dbReference type="ARBA" id="ARBA00022475"/>
    </source>
</evidence>
<proteinExistence type="predicted"/>
<evidence type="ECO:0000256" key="3">
    <source>
        <dbReference type="ARBA" id="ARBA00022606"/>
    </source>
</evidence>
<dbReference type="AlphaFoldDB" id="A0AAV8ZBQ4"/>
<dbReference type="Pfam" id="PF02949">
    <property type="entry name" value="7tm_6"/>
    <property type="match status" value="1"/>
</dbReference>
<keyword evidence="4" id="KW-0812">Transmembrane</keyword>
<evidence type="ECO:0000313" key="11">
    <source>
        <dbReference type="Proteomes" id="UP001162162"/>
    </source>
</evidence>
<keyword evidence="9" id="KW-0807">Transducer</keyword>
<keyword evidence="11" id="KW-1185">Reference proteome</keyword>
<dbReference type="GO" id="GO:0005886">
    <property type="term" value="C:plasma membrane"/>
    <property type="evidence" value="ECO:0007669"/>
    <property type="project" value="UniProtKB-SubCell"/>
</dbReference>
<keyword evidence="6" id="KW-1133">Transmembrane helix</keyword>
<evidence type="ECO:0000256" key="5">
    <source>
        <dbReference type="ARBA" id="ARBA00022725"/>
    </source>
</evidence>
<evidence type="ECO:0000256" key="7">
    <source>
        <dbReference type="ARBA" id="ARBA00023136"/>
    </source>
</evidence>
<evidence type="ECO:0000256" key="4">
    <source>
        <dbReference type="ARBA" id="ARBA00022692"/>
    </source>
</evidence>
<keyword evidence="3" id="KW-0716">Sensory transduction</keyword>
<sequence>TSSIGDAVYSSRWYQSDAKTMKTCLLIMMRTNRPATLDALPLGKMDYQLFLMILKTSYSYLTLLNQTT</sequence>
<dbReference type="PANTHER" id="PTHR21137">
    <property type="entry name" value="ODORANT RECEPTOR"/>
    <property type="match status" value="1"/>
</dbReference>
<accession>A0AAV8ZBQ4</accession>
<name>A0AAV8ZBQ4_9CUCU</name>
<evidence type="ECO:0000256" key="6">
    <source>
        <dbReference type="ARBA" id="ARBA00022989"/>
    </source>
</evidence>
<evidence type="ECO:0000256" key="9">
    <source>
        <dbReference type="ARBA" id="ARBA00023224"/>
    </source>
</evidence>
<keyword evidence="7" id="KW-0472">Membrane</keyword>
<evidence type="ECO:0000256" key="1">
    <source>
        <dbReference type="ARBA" id="ARBA00004651"/>
    </source>
</evidence>
<evidence type="ECO:0000256" key="8">
    <source>
        <dbReference type="ARBA" id="ARBA00023170"/>
    </source>
</evidence>
<reference evidence="10" key="1">
    <citation type="journal article" date="2023" name="Insect Mol. Biol.">
        <title>Genome sequencing provides insights into the evolution of gene families encoding plant cell wall-degrading enzymes in longhorned beetles.</title>
        <authorList>
            <person name="Shin N.R."/>
            <person name="Okamura Y."/>
            <person name="Kirsch R."/>
            <person name="Pauchet Y."/>
        </authorList>
    </citation>
    <scope>NUCLEOTIDE SEQUENCE</scope>
    <source>
        <strain evidence="10">AMC_N1</strain>
    </source>
</reference>
<dbReference type="Proteomes" id="UP001162162">
    <property type="component" value="Unassembled WGS sequence"/>
</dbReference>
<keyword evidence="2" id="KW-1003">Cell membrane</keyword>
<organism evidence="10 11">
    <name type="scientific">Aromia moschata</name>
    <dbReference type="NCBI Taxonomy" id="1265417"/>
    <lineage>
        <taxon>Eukaryota</taxon>
        <taxon>Metazoa</taxon>
        <taxon>Ecdysozoa</taxon>
        <taxon>Arthropoda</taxon>
        <taxon>Hexapoda</taxon>
        <taxon>Insecta</taxon>
        <taxon>Pterygota</taxon>
        <taxon>Neoptera</taxon>
        <taxon>Endopterygota</taxon>
        <taxon>Coleoptera</taxon>
        <taxon>Polyphaga</taxon>
        <taxon>Cucujiformia</taxon>
        <taxon>Chrysomeloidea</taxon>
        <taxon>Cerambycidae</taxon>
        <taxon>Cerambycinae</taxon>
        <taxon>Callichromatini</taxon>
        <taxon>Aromia</taxon>
    </lineage>
</organism>
<protein>
    <submittedName>
        <fullName evidence="10">Uncharacterized protein</fullName>
    </submittedName>
</protein>
<comment type="subcellular location">
    <subcellularLocation>
        <location evidence="1">Cell membrane</location>
        <topology evidence="1">Multi-pass membrane protein</topology>
    </subcellularLocation>
</comment>
<dbReference type="GO" id="GO:0004984">
    <property type="term" value="F:olfactory receptor activity"/>
    <property type="evidence" value="ECO:0007669"/>
    <property type="project" value="InterPro"/>
</dbReference>
<evidence type="ECO:0000313" key="10">
    <source>
        <dbReference type="EMBL" id="KAJ8961301.1"/>
    </source>
</evidence>
<gene>
    <name evidence="10" type="ORF">NQ318_008987</name>
</gene>
<dbReference type="InterPro" id="IPR004117">
    <property type="entry name" value="7tm6_olfct_rcpt"/>
</dbReference>
<dbReference type="GO" id="GO:0007165">
    <property type="term" value="P:signal transduction"/>
    <property type="evidence" value="ECO:0007669"/>
    <property type="project" value="UniProtKB-KW"/>
</dbReference>
<dbReference type="PANTHER" id="PTHR21137:SF35">
    <property type="entry name" value="ODORANT RECEPTOR 19A-RELATED"/>
    <property type="match status" value="1"/>
</dbReference>
<dbReference type="EMBL" id="JAPWTK010000006">
    <property type="protein sequence ID" value="KAJ8961301.1"/>
    <property type="molecule type" value="Genomic_DNA"/>
</dbReference>
<dbReference type="GO" id="GO:0005549">
    <property type="term" value="F:odorant binding"/>
    <property type="evidence" value="ECO:0007669"/>
    <property type="project" value="InterPro"/>
</dbReference>
<feature type="non-terminal residue" evidence="10">
    <location>
        <position position="1"/>
    </location>
</feature>
<keyword evidence="5" id="KW-0552">Olfaction</keyword>
<keyword evidence="8" id="KW-0675">Receptor</keyword>